<feature type="transmembrane region" description="Helical" evidence="8">
    <location>
        <begin position="407"/>
        <end position="428"/>
    </location>
</feature>
<protein>
    <recommendedName>
        <fullName evidence="9">Amino acid permease/ SLC12A domain-containing protein</fullName>
    </recommendedName>
</protein>
<evidence type="ECO:0000256" key="3">
    <source>
        <dbReference type="ARBA" id="ARBA00022692"/>
    </source>
</evidence>
<dbReference type="PANTHER" id="PTHR43341">
    <property type="entry name" value="AMINO ACID PERMEASE"/>
    <property type="match status" value="1"/>
</dbReference>
<accession>A0AAD5VB68</accession>
<dbReference type="GO" id="GO:0016020">
    <property type="term" value="C:membrane"/>
    <property type="evidence" value="ECO:0007669"/>
    <property type="project" value="UniProtKB-SubCell"/>
</dbReference>
<keyword evidence="2" id="KW-0813">Transport</keyword>
<evidence type="ECO:0000259" key="9">
    <source>
        <dbReference type="Pfam" id="PF00324"/>
    </source>
</evidence>
<feature type="transmembrane region" description="Helical" evidence="8">
    <location>
        <begin position="449"/>
        <end position="472"/>
    </location>
</feature>
<evidence type="ECO:0000256" key="7">
    <source>
        <dbReference type="SAM" id="MobiDB-lite"/>
    </source>
</evidence>
<dbReference type="AlphaFoldDB" id="A0AAD5VB68"/>
<dbReference type="InterPro" id="IPR004841">
    <property type="entry name" value="AA-permease/SLC12A_dom"/>
</dbReference>
<dbReference type="PANTHER" id="PTHR43341:SF3">
    <property type="entry name" value="AMINO-ACID PERMEASE PB1C11.02-RELATED"/>
    <property type="match status" value="1"/>
</dbReference>
<dbReference type="FunFam" id="1.20.1740.10:FF:000001">
    <property type="entry name" value="Amino acid permease"/>
    <property type="match status" value="1"/>
</dbReference>
<evidence type="ECO:0000256" key="1">
    <source>
        <dbReference type="ARBA" id="ARBA00004141"/>
    </source>
</evidence>
<feature type="transmembrane region" description="Helical" evidence="8">
    <location>
        <begin position="193"/>
        <end position="213"/>
    </location>
</feature>
<evidence type="ECO:0000256" key="8">
    <source>
        <dbReference type="SAM" id="Phobius"/>
    </source>
</evidence>
<dbReference type="EMBL" id="JANAWD010000020">
    <property type="protein sequence ID" value="KAJ3490939.1"/>
    <property type="molecule type" value="Genomic_DNA"/>
</dbReference>
<evidence type="ECO:0000256" key="6">
    <source>
        <dbReference type="ARBA" id="ARBA00023136"/>
    </source>
</evidence>
<evidence type="ECO:0000313" key="11">
    <source>
        <dbReference type="Proteomes" id="UP001212997"/>
    </source>
</evidence>
<keyword evidence="11" id="KW-1185">Reference proteome</keyword>
<feature type="compositionally biased region" description="Polar residues" evidence="7">
    <location>
        <begin position="1"/>
        <end position="13"/>
    </location>
</feature>
<feature type="transmembrane region" description="Helical" evidence="8">
    <location>
        <begin position="86"/>
        <end position="106"/>
    </location>
</feature>
<dbReference type="InterPro" id="IPR050524">
    <property type="entry name" value="APC_YAT"/>
</dbReference>
<name>A0AAD5VB68_9APHY</name>
<organism evidence="10 11">
    <name type="scientific">Meripilus lineatus</name>
    <dbReference type="NCBI Taxonomy" id="2056292"/>
    <lineage>
        <taxon>Eukaryota</taxon>
        <taxon>Fungi</taxon>
        <taxon>Dikarya</taxon>
        <taxon>Basidiomycota</taxon>
        <taxon>Agaricomycotina</taxon>
        <taxon>Agaricomycetes</taxon>
        <taxon>Polyporales</taxon>
        <taxon>Meripilaceae</taxon>
        <taxon>Meripilus</taxon>
    </lineage>
</organism>
<evidence type="ECO:0000313" key="10">
    <source>
        <dbReference type="EMBL" id="KAJ3490939.1"/>
    </source>
</evidence>
<evidence type="ECO:0000256" key="5">
    <source>
        <dbReference type="ARBA" id="ARBA00022989"/>
    </source>
</evidence>
<dbReference type="GO" id="GO:0015171">
    <property type="term" value="F:amino acid transmembrane transporter activity"/>
    <property type="evidence" value="ECO:0007669"/>
    <property type="project" value="TreeGrafter"/>
</dbReference>
<reference evidence="10" key="1">
    <citation type="submission" date="2022-07" db="EMBL/GenBank/DDBJ databases">
        <title>Genome Sequence of Physisporinus lineatus.</title>
        <authorList>
            <person name="Buettner E."/>
        </authorList>
    </citation>
    <scope>NUCLEOTIDE SEQUENCE</scope>
    <source>
        <strain evidence="10">VT162</strain>
    </source>
</reference>
<keyword evidence="6 8" id="KW-0472">Membrane</keyword>
<sequence length="602" mass="66173">MAGPSSTTISPNDLPSKPSKSAIDEEAVDVISEANVGSAVLDTERNHGGLHRGLSARQVSMIAIAGTIGTGLFLGTGRALAQGGPASMLICYGVIGFIVYVTLLLLGEMGTQYPVAGSFNAYATRFFSPSYGFALSWNYWFNDAVSVASDLTAAQLVLHFWTTWNPWVISLVFWLFLVGVNATHVGAYGELEYWLSSLKIVTIVIFIVLGVFVNQGINQSHEYIGAKNWHIEGAPFVGGFGGFARVFVTASFAYGGTESLGVTAGETKNPSKNMPRVVKFVFWRILIFYILTITMIGLNVPWDYPNLSNRSTTTSPFTIVFQMAGSKAAASFMNSVILTSVLSAGNHALFAGTRVLYGLSTTEPVAQAPRFFSKTTAAGVPLYALLATSSVSVICFGTSFIGSGELWGWLQNIVGPQIAWLSIGLASWRFRRAWVRQGRPLSEMKFRAAWTWPWGPYFVIVSVTAVIIIQGWSSVIPHFSAVDFVSFYIEIPVMLLMIIGWLLFHKRAPISLTHESVPQAVSVGPQVRRDGTTVSPNIGTPLLSKRSSRGRWRFHDLVDTKSVDLHYQEYQGDESDVLDDEERKSRLSGKARWLWRLYYWLA</sequence>
<feature type="domain" description="Amino acid permease/ SLC12A" evidence="9">
    <location>
        <begin position="59"/>
        <end position="507"/>
    </location>
</feature>
<feature type="transmembrane region" description="Helical" evidence="8">
    <location>
        <begin position="380"/>
        <end position="401"/>
    </location>
</feature>
<feature type="transmembrane region" description="Helical" evidence="8">
    <location>
        <begin position="484"/>
        <end position="504"/>
    </location>
</feature>
<evidence type="ECO:0000256" key="4">
    <source>
        <dbReference type="ARBA" id="ARBA00022970"/>
    </source>
</evidence>
<keyword evidence="4" id="KW-0029">Amino-acid transport</keyword>
<evidence type="ECO:0000256" key="2">
    <source>
        <dbReference type="ARBA" id="ARBA00022448"/>
    </source>
</evidence>
<feature type="region of interest" description="Disordered" evidence="7">
    <location>
        <begin position="1"/>
        <end position="20"/>
    </location>
</feature>
<dbReference type="Pfam" id="PF00324">
    <property type="entry name" value="AA_permease"/>
    <property type="match status" value="1"/>
</dbReference>
<feature type="transmembrane region" description="Helical" evidence="8">
    <location>
        <begin position="336"/>
        <end position="359"/>
    </location>
</feature>
<dbReference type="Gene3D" id="1.20.1740.10">
    <property type="entry name" value="Amino acid/polyamine transporter I"/>
    <property type="match status" value="1"/>
</dbReference>
<proteinExistence type="predicted"/>
<keyword evidence="3 8" id="KW-0812">Transmembrane</keyword>
<feature type="transmembrane region" description="Helical" evidence="8">
    <location>
        <begin position="281"/>
        <end position="302"/>
    </location>
</feature>
<comment type="caution">
    <text evidence="10">The sequence shown here is derived from an EMBL/GenBank/DDBJ whole genome shotgun (WGS) entry which is preliminary data.</text>
</comment>
<feature type="transmembrane region" description="Helical" evidence="8">
    <location>
        <begin position="167"/>
        <end position="187"/>
    </location>
</feature>
<keyword evidence="5 8" id="KW-1133">Transmembrane helix</keyword>
<dbReference type="Proteomes" id="UP001212997">
    <property type="component" value="Unassembled WGS sequence"/>
</dbReference>
<dbReference type="InterPro" id="IPR004840">
    <property type="entry name" value="Amino_acid_permease_CS"/>
</dbReference>
<gene>
    <name evidence="10" type="ORF">NLI96_g1069</name>
</gene>
<comment type="subcellular location">
    <subcellularLocation>
        <location evidence="1">Membrane</location>
        <topology evidence="1">Multi-pass membrane protein</topology>
    </subcellularLocation>
</comment>
<feature type="transmembrane region" description="Helical" evidence="8">
    <location>
        <begin position="59"/>
        <end position="80"/>
    </location>
</feature>
<dbReference type="PROSITE" id="PS00218">
    <property type="entry name" value="AMINO_ACID_PERMEASE_1"/>
    <property type="match status" value="1"/>
</dbReference>